<dbReference type="InterPro" id="IPR011162">
    <property type="entry name" value="MHC_I/II-like_Ag-recog"/>
</dbReference>
<dbReference type="Proteomes" id="UP001652624">
    <property type="component" value="Chromosome 13"/>
</dbReference>
<evidence type="ECO:0000313" key="2">
    <source>
        <dbReference type="Proteomes" id="UP001652624"/>
    </source>
</evidence>
<keyword evidence="1" id="KW-0325">Glycoprotein</keyword>
<dbReference type="GeneID" id="132542611"/>
<dbReference type="InterPro" id="IPR037055">
    <property type="entry name" value="MHC_I-like_Ag-recog_sf"/>
</dbReference>
<dbReference type="RefSeq" id="XP_060061106.1">
    <property type="nucleotide sequence ID" value="XM_060205123.1"/>
</dbReference>
<name>A0ABM3YJ47_ERIEU</name>
<proteinExistence type="predicted"/>
<protein>
    <submittedName>
        <fullName evidence="3">UL16-binding protein 1-like</fullName>
    </submittedName>
</protein>
<dbReference type="PANTHER" id="PTHR16675">
    <property type="entry name" value="MHC CLASS I-RELATED"/>
    <property type="match status" value="1"/>
</dbReference>
<evidence type="ECO:0000313" key="3">
    <source>
        <dbReference type="RefSeq" id="XP_060061106.1"/>
    </source>
</evidence>
<keyword evidence="2" id="KW-1185">Reference proteome</keyword>
<gene>
    <name evidence="3" type="primary">LOC132542611</name>
</gene>
<evidence type="ECO:0000256" key="1">
    <source>
        <dbReference type="ARBA" id="ARBA00023180"/>
    </source>
</evidence>
<dbReference type="PANTHER" id="PTHR16675:SF268">
    <property type="entry name" value="UL16-BINDING PROTEIN 1"/>
    <property type="match status" value="1"/>
</dbReference>
<dbReference type="Gene3D" id="3.30.500.10">
    <property type="entry name" value="MHC class I-like antigen recognition-like"/>
    <property type="match status" value="1"/>
</dbReference>
<dbReference type="SUPFAM" id="SSF54452">
    <property type="entry name" value="MHC antigen-recognition domain"/>
    <property type="match status" value="1"/>
</dbReference>
<sequence length="157" mass="18011">MNEKKFLDCANDKIQPCSFLGKEINSTRTWVKQIGTLKHVRDVLKQKLADIKLGNSTLPHGQSNPLSLQGNMLCQKEANGHIRGSWKFGLGKQTDLLFSSVKNKWKTIQPKDKPMKKFLEYGSKLKTFLQKVSMGDCRSWLEDFMVHWNKELEVTGN</sequence>
<dbReference type="InterPro" id="IPR050208">
    <property type="entry name" value="MHC_class-I_related"/>
</dbReference>
<organism evidence="2 3">
    <name type="scientific">Erinaceus europaeus</name>
    <name type="common">Western European hedgehog</name>
    <dbReference type="NCBI Taxonomy" id="9365"/>
    <lineage>
        <taxon>Eukaryota</taxon>
        <taxon>Metazoa</taxon>
        <taxon>Chordata</taxon>
        <taxon>Craniata</taxon>
        <taxon>Vertebrata</taxon>
        <taxon>Euteleostomi</taxon>
        <taxon>Mammalia</taxon>
        <taxon>Eutheria</taxon>
        <taxon>Laurasiatheria</taxon>
        <taxon>Eulipotyphla</taxon>
        <taxon>Erinaceidae</taxon>
        <taxon>Erinaceinae</taxon>
        <taxon>Erinaceus</taxon>
    </lineage>
</organism>
<reference evidence="3" key="1">
    <citation type="submission" date="2025-08" db="UniProtKB">
        <authorList>
            <consortium name="RefSeq"/>
        </authorList>
    </citation>
    <scope>IDENTIFICATION</scope>
</reference>
<accession>A0ABM3YJ47</accession>